<organism evidence="1 2">
    <name type="scientific">Panagrolaimus davidi</name>
    <dbReference type="NCBI Taxonomy" id="227884"/>
    <lineage>
        <taxon>Eukaryota</taxon>
        <taxon>Metazoa</taxon>
        <taxon>Ecdysozoa</taxon>
        <taxon>Nematoda</taxon>
        <taxon>Chromadorea</taxon>
        <taxon>Rhabditida</taxon>
        <taxon>Tylenchina</taxon>
        <taxon>Panagrolaimomorpha</taxon>
        <taxon>Panagrolaimoidea</taxon>
        <taxon>Panagrolaimidae</taxon>
        <taxon>Panagrolaimus</taxon>
    </lineage>
</organism>
<dbReference type="Proteomes" id="UP000887578">
    <property type="component" value="Unplaced"/>
</dbReference>
<proteinExistence type="predicted"/>
<name>A0A914QNT0_9BILA</name>
<sequence>MKLITLDRSKNVTYFGECKLQFQQIEKCLNITLLDNVPEEKLTATFHRIFVRRNNLLCCMNQNFSNVMFLVFLTKEKCKLIYDAVIKEKLRQSQSINAPAIDENEIFKDCFYLPLVKAVQNGQKGLRALKTIIAGFVQSLDADEVNYYFNNLTEPPWGQTPVSTEMEETFVRQKRIVKPMHFTPAPETSSFYSARTTFGFSLPSNMHKRSISHKEEDKTVGTSCEKLKVFRKPSPKASNVSCLTVASSSTPNVSVFDEPSPQNTPENVDFDIVECLQDGNLDKKLLVFTSNERKKCYEFMFIQKSCVFRCIKCLEQKKDIVLKTTVNPGCRNFDFNTSKHVCEPIEYLPENYGSSLIIKVPNFKLVNGKNSPSLIIFYSGDKDLCYKFGYDNNQKIYCCNQCKKQNMKLTARFIQHGGENAIELNRLDHICQPKKFIL</sequence>
<dbReference type="AlphaFoldDB" id="A0A914QNT0"/>
<protein>
    <submittedName>
        <fullName evidence="2">Uncharacterized protein</fullName>
    </submittedName>
</protein>
<dbReference type="WBParaSite" id="PDA_v2.g4987.t1">
    <property type="protein sequence ID" value="PDA_v2.g4987.t1"/>
    <property type="gene ID" value="PDA_v2.g4987"/>
</dbReference>
<evidence type="ECO:0000313" key="1">
    <source>
        <dbReference type="Proteomes" id="UP000887578"/>
    </source>
</evidence>
<accession>A0A914QNT0</accession>
<reference evidence="2" key="1">
    <citation type="submission" date="2022-11" db="UniProtKB">
        <authorList>
            <consortium name="WormBaseParasite"/>
        </authorList>
    </citation>
    <scope>IDENTIFICATION</scope>
</reference>
<keyword evidence="1" id="KW-1185">Reference proteome</keyword>
<evidence type="ECO:0000313" key="2">
    <source>
        <dbReference type="WBParaSite" id="PDA_v2.g4987.t1"/>
    </source>
</evidence>